<evidence type="ECO:0000256" key="3">
    <source>
        <dbReference type="ARBA" id="ARBA00022475"/>
    </source>
</evidence>
<evidence type="ECO:0000256" key="8">
    <source>
        <dbReference type="SAM" id="MobiDB-lite"/>
    </source>
</evidence>
<dbReference type="PANTHER" id="PTHR30193:SF42">
    <property type="entry name" value="ABC TRANSPORTER PERMEASE PROTEIN"/>
    <property type="match status" value="1"/>
</dbReference>
<evidence type="ECO:0000256" key="1">
    <source>
        <dbReference type="ARBA" id="ARBA00004651"/>
    </source>
</evidence>
<dbReference type="Proteomes" id="UP001606301">
    <property type="component" value="Unassembled WGS sequence"/>
</dbReference>
<evidence type="ECO:0000313" key="11">
    <source>
        <dbReference type="Proteomes" id="UP001606301"/>
    </source>
</evidence>
<dbReference type="RefSeq" id="WP_394400535.1">
    <property type="nucleotide sequence ID" value="NZ_JBIGHW010000013.1"/>
</dbReference>
<evidence type="ECO:0000313" key="10">
    <source>
        <dbReference type="EMBL" id="MFG6442854.1"/>
    </source>
</evidence>
<proteinExistence type="inferred from homology"/>
<dbReference type="SUPFAM" id="SSF161098">
    <property type="entry name" value="MetI-like"/>
    <property type="match status" value="1"/>
</dbReference>
<evidence type="ECO:0000256" key="6">
    <source>
        <dbReference type="ARBA" id="ARBA00023136"/>
    </source>
</evidence>
<feature type="transmembrane region" description="Helical" evidence="7">
    <location>
        <begin position="67"/>
        <end position="89"/>
    </location>
</feature>
<dbReference type="InterPro" id="IPR000515">
    <property type="entry name" value="MetI-like"/>
</dbReference>
<gene>
    <name evidence="10" type="ORF">ACG0Z3_19365</name>
</gene>
<dbReference type="InterPro" id="IPR035906">
    <property type="entry name" value="MetI-like_sf"/>
</dbReference>
<dbReference type="Pfam" id="PF00528">
    <property type="entry name" value="BPD_transp_1"/>
    <property type="match status" value="1"/>
</dbReference>
<feature type="transmembrane region" description="Helical" evidence="7">
    <location>
        <begin position="101"/>
        <end position="121"/>
    </location>
</feature>
<dbReference type="EMBL" id="JBIGHW010000013">
    <property type="protein sequence ID" value="MFG6442854.1"/>
    <property type="molecule type" value="Genomic_DNA"/>
</dbReference>
<evidence type="ECO:0000256" key="5">
    <source>
        <dbReference type="ARBA" id="ARBA00022989"/>
    </source>
</evidence>
<feature type="transmembrane region" description="Helical" evidence="7">
    <location>
        <begin position="196"/>
        <end position="221"/>
    </location>
</feature>
<evidence type="ECO:0000256" key="2">
    <source>
        <dbReference type="ARBA" id="ARBA00022448"/>
    </source>
</evidence>
<feature type="domain" description="ABC transmembrane type-1" evidence="9">
    <location>
        <begin position="64"/>
        <end position="277"/>
    </location>
</feature>
<accession>A0ABW7FNE4</accession>
<organism evidence="10 11">
    <name type="scientific">Pelomonas margarita</name>
    <dbReference type="NCBI Taxonomy" id="3299031"/>
    <lineage>
        <taxon>Bacteria</taxon>
        <taxon>Pseudomonadati</taxon>
        <taxon>Pseudomonadota</taxon>
        <taxon>Betaproteobacteria</taxon>
        <taxon>Burkholderiales</taxon>
        <taxon>Sphaerotilaceae</taxon>
        <taxon>Roseateles</taxon>
    </lineage>
</organism>
<keyword evidence="11" id="KW-1185">Reference proteome</keyword>
<keyword evidence="6 7" id="KW-0472">Membrane</keyword>
<dbReference type="InterPro" id="IPR051393">
    <property type="entry name" value="ABC_transporter_permease"/>
</dbReference>
<feature type="transmembrane region" description="Helical" evidence="7">
    <location>
        <begin position="256"/>
        <end position="279"/>
    </location>
</feature>
<keyword evidence="5 7" id="KW-1133">Transmembrane helix</keyword>
<evidence type="ECO:0000256" key="4">
    <source>
        <dbReference type="ARBA" id="ARBA00022692"/>
    </source>
</evidence>
<name>A0ABW7FNE4_9BURK</name>
<sequence length="335" mass="36665">MNERRTALACLIPLLLVGAVFFYGFLLWTGWLSLTRSNLLPSTEFVGLKQYERLLLDPRWQAALWNLLRFGAGFVVLPLLLGLALALLLDQKLRGEGVLRWVWLHPMALSMVVTGSAWRWLMDPEQGLAEAVRGWGWANFRWDWLAQEDMAVYALVVAAVWQITGFVMALFLAGLRGIDEAMLQAARLDGATGWRLLRRVILPQLGPSLASALLVLLPAAIKTFDLVVVLTEGGPGQSSELPAFYMFQMAFERSRLGLGAASAMVLVMMVLSIALPYSLARTPLVRSRRAGRGRAQPVPRGDGDAGGIEPPAHRQTGRLGSGPALGPSNSVGRSR</sequence>
<keyword evidence="3" id="KW-1003">Cell membrane</keyword>
<dbReference type="PANTHER" id="PTHR30193">
    <property type="entry name" value="ABC TRANSPORTER PERMEASE PROTEIN"/>
    <property type="match status" value="1"/>
</dbReference>
<comment type="similarity">
    <text evidence="7">Belongs to the binding-protein-dependent transport system permease family.</text>
</comment>
<comment type="subcellular location">
    <subcellularLocation>
        <location evidence="1 7">Cell membrane</location>
        <topology evidence="1 7">Multi-pass membrane protein</topology>
    </subcellularLocation>
</comment>
<dbReference type="Gene3D" id="1.10.3720.10">
    <property type="entry name" value="MetI-like"/>
    <property type="match status" value="1"/>
</dbReference>
<evidence type="ECO:0000256" key="7">
    <source>
        <dbReference type="RuleBase" id="RU363032"/>
    </source>
</evidence>
<dbReference type="CDD" id="cd06261">
    <property type="entry name" value="TM_PBP2"/>
    <property type="match status" value="1"/>
</dbReference>
<dbReference type="PROSITE" id="PS50928">
    <property type="entry name" value="ABC_TM1"/>
    <property type="match status" value="1"/>
</dbReference>
<keyword evidence="4 7" id="KW-0812">Transmembrane</keyword>
<evidence type="ECO:0000259" key="9">
    <source>
        <dbReference type="PROSITE" id="PS50928"/>
    </source>
</evidence>
<feature type="transmembrane region" description="Helical" evidence="7">
    <location>
        <begin position="7"/>
        <end position="31"/>
    </location>
</feature>
<reference evidence="10 11" key="1">
    <citation type="submission" date="2024-08" db="EMBL/GenBank/DDBJ databases">
        <authorList>
            <person name="Lu H."/>
        </authorList>
    </citation>
    <scope>NUCLEOTIDE SEQUENCE [LARGE SCALE GENOMIC DNA]</scope>
    <source>
        <strain evidence="10 11">LKC17W</strain>
    </source>
</reference>
<comment type="caution">
    <text evidence="10">The sequence shown here is derived from an EMBL/GenBank/DDBJ whole genome shotgun (WGS) entry which is preliminary data.</text>
</comment>
<feature type="region of interest" description="Disordered" evidence="8">
    <location>
        <begin position="288"/>
        <end position="335"/>
    </location>
</feature>
<feature type="transmembrane region" description="Helical" evidence="7">
    <location>
        <begin position="150"/>
        <end position="175"/>
    </location>
</feature>
<protein>
    <submittedName>
        <fullName evidence="10">Carbohydrate ABC transporter permease</fullName>
    </submittedName>
</protein>
<keyword evidence="2 7" id="KW-0813">Transport</keyword>